<evidence type="ECO:0000313" key="5">
    <source>
        <dbReference type="WBParaSite" id="NBR_0000803501-mRNA-1"/>
    </source>
</evidence>
<feature type="region of interest" description="Disordered" evidence="1">
    <location>
        <begin position="213"/>
        <end position="240"/>
    </location>
</feature>
<protein>
    <submittedName>
        <fullName evidence="5">TPX2 domain-containing protein</fullName>
    </submittedName>
</protein>
<dbReference type="AlphaFoldDB" id="A0A0N4XY93"/>
<proteinExistence type="predicted"/>
<reference evidence="5" key="1">
    <citation type="submission" date="2017-02" db="UniProtKB">
        <authorList>
            <consortium name="WormBaseParasite"/>
        </authorList>
    </citation>
    <scope>IDENTIFICATION</scope>
</reference>
<accession>A0A0N4XY93</accession>
<feature type="compositionally biased region" description="Basic and acidic residues" evidence="1">
    <location>
        <begin position="215"/>
        <end position="229"/>
    </location>
</feature>
<evidence type="ECO:0000256" key="2">
    <source>
        <dbReference type="SAM" id="Phobius"/>
    </source>
</evidence>
<evidence type="ECO:0000256" key="1">
    <source>
        <dbReference type="SAM" id="MobiDB-lite"/>
    </source>
</evidence>
<keyword evidence="4" id="KW-1185">Reference proteome</keyword>
<sequence length="240" mass="26987">MQECRAWGDASLFNDLCREVDFVESLLDIKINNICFVLVIKGSSLVIQWREHLETAQARPFDNCFPAKTKSLGEGCKALNGTACKKRIRRHSSPASTKKTTVYRKKAPANISASDEKIVKNSRAEFRKLRRFHFGREVPVFGICMCVILDCVLIALICIALQYEENEIEQQEAEAFASFESVHEALLRDAATQTSLEVVPTAKVEKTVTAVPSVNKEKSPEEIRAEKLSKKPTLRHQSDC</sequence>
<keyword evidence="2" id="KW-0472">Membrane</keyword>
<dbReference type="Proteomes" id="UP000271162">
    <property type="component" value="Unassembled WGS sequence"/>
</dbReference>
<feature type="transmembrane region" description="Helical" evidence="2">
    <location>
        <begin position="138"/>
        <end position="163"/>
    </location>
</feature>
<name>A0A0N4XY93_NIPBR</name>
<organism evidence="5">
    <name type="scientific">Nippostrongylus brasiliensis</name>
    <name type="common">Rat hookworm</name>
    <dbReference type="NCBI Taxonomy" id="27835"/>
    <lineage>
        <taxon>Eukaryota</taxon>
        <taxon>Metazoa</taxon>
        <taxon>Ecdysozoa</taxon>
        <taxon>Nematoda</taxon>
        <taxon>Chromadorea</taxon>
        <taxon>Rhabditida</taxon>
        <taxon>Rhabditina</taxon>
        <taxon>Rhabditomorpha</taxon>
        <taxon>Strongyloidea</taxon>
        <taxon>Heligmosomidae</taxon>
        <taxon>Nippostrongylus</taxon>
    </lineage>
</organism>
<evidence type="ECO:0000313" key="3">
    <source>
        <dbReference type="EMBL" id="VDL71625.1"/>
    </source>
</evidence>
<keyword evidence="2" id="KW-1133">Transmembrane helix</keyword>
<reference evidence="3 4" key="2">
    <citation type="submission" date="2018-11" db="EMBL/GenBank/DDBJ databases">
        <authorList>
            <consortium name="Pathogen Informatics"/>
        </authorList>
    </citation>
    <scope>NUCLEOTIDE SEQUENCE [LARGE SCALE GENOMIC DNA]</scope>
</reference>
<keyword evidence="2" id="KW-0812">Transmembrane</keyword>
<gene>
    <name evidence="3" type="ORF">NBR_LOCUS8036</name>
</gene>
<evidence type="ECO:0000313" key="4">
    <source>
        <dbReference type="Proteomes" id="UP000271162"/>
    </source>
</evidence>
<dbReference type="EMBL" id="UYSL01019955">
    <property type="protein sequence ID" value="VDL71625.1"/>
    <property type="molecule type" value="Genomic_DNA"/>
</dbReference>
<dbReference type="WBParaSite" id="NBR_0000803501-mRNA-1">
    <property type="protein sequence ID" value="NBR_0000803501-mRNA-1"/>
    <property type="gene ID" value="NBR_0000803501"/>
</dbReference>